<dbReference type="Gene3D" id="2.10.110.10">
    <property type="entry name" value="Cysteine Rich Protein"/>
    <property type="match status" value="1"/>
</dbReference>
<dbReference type="GO" id="GO:0008307">
    <property type="term" value="F:structural constituent of muscle"/>
    <property type="evidence" value="ECO:0007669"/>
    <property type="project" value="TreeGrafter"/>
</dbReference>
<evidence type="ECO:0000313" key="2">
    <source>
        <dbReference type="EMBL" id="KAH3891998.1"/>
    </source>
</evidence>
<name>A0A9D4NCI5_DREPO</name>
<comment type="caution">
    <text evidence="2">The sequence shown here is derived from an EMBL/GenBank/DDBJ whole genome shotgun (WGS) entry which is preliminary data.</text>
</comment>
<dbReference type="SUPFAM" id="SSF57716">
    <property type="entry name" value="Glucocorticoid receptor-like (DNA-binding domain)"/>
    <property type="match status" value="1"/>
</dbReference>
<evidence type="ECO:0000313" key="3">
    <source>
        <dbReference type="Proteomes" id="UP000828390"/>
    </source>
</evidence>
<dbReference type="GO" id="GO:0045214">
    <property type="term" value="P:sarcomere organization"/>
    <property type="evidence" value="ECO:0007669"/>
    <property type="project" value="TreeGrafter"/>
</dbReference>
<evidence type="ECO:0000256" key="1">
    <source>
        <dbReference type="ARBA" id="ARBA00022737"/>
    </source>
</evidence>
<dbReference type="AlphaFoldDB" id="A0A9D4NCI5"/>
<dbReference type="GO" id="GO:0030018">
    <property type="term" value="C:Z disc"/>
    <property type="evidence" value="ECO:0007669"/>
    <property type="project" value="TreeGrafter"/>
</dbReference>
<dbReference type="EMBL" id="JAIWYP010000001">
    <property type="protein sequence ID" value="KAH3891998.1"/>
    <property type="molecule type" value="Genomic_DNA"/>
</dbReference>
<reference evidence="2" key="2">
    <citation type="submission" date="2020-11" db="EMBL/GenBank/DDBJ databases">
        <authorList>
            <person name="McCartney M.A."/>
            <person name="Auch B."/>
            <person name="Kono T."/>
            <person name="Mallez S."/>
            <person name="Becker A."/>
            <person name="Gohl D.M."/>
            <person name="Silverstein K.A.T."/>
            <person name="Koren S."/>
            <person name="Bechman K.B."/>
            <person name="Herman A."/>
            <person name="Abrahante J.E."/>
            <person name="Garbe J."/>
        </authorList>
    </citation>
    <scope>NUCLEOTIDE SEQUENCE</scope>
    <source>
        <strain evidence="2">Duluth1</strain>
        <tissue evidence="2">Whole animal</tissue>
    </source>
</reference>
<gene>
    <name evidence="2" type="ORF">DPMN_016109</name>
</gene>
<dbReference type="Proteomes" id="UP000828390">
    <property type="component" value="Unassembled WGS sequence"/>
</dbReference>
<dbReference type="GO" id="GO:0042805">
    <property type="term" value="F:actinin binding"/>
    <property type="evidence" value="ECO:0007669"/>
    <property type="project" value="TreeGrafter"/>
</dbReference>
<organism evidence="2 3">
    <name type="scientific">Dreissena polymorpha</name>
    <name type="common">Zebra mussel</name>
    <name type="synonym">Mytilus polymorpha</name>
    <dbReference type="NCBI Taxonomy" id="45954"/>
    <lineage>
        <taxon>Eukaryota</taxon>
        <taxon>Metazoa</taxon>
        <taxon>Spiralia</taxon>
        <taxon>Lophotrochozoa</taxon>
        <taxon>Mollusca</taxon>
        <taxon>Bivalvia</taxon>
        <taxon>Autobranchia</taxon>
        <taxon>Heteroconchia</taxon>
        <taxon>Euheterodonta</taxon>
        <taxon>Imparidentia</taxon>
        <taxon>Neoheterodontei</taxon>
        <taxon>Myida</taxon>
        <taxon>Dreissenoidea</taxon>
        <taxon>Dreissenidae</taxon>
        <taxon>Dreissena</taxon>
    </lineage>
</organism>
<keyword evidence="3" id="KW-1185">Reference proteome</keyword>
<dbReference type="PANTHER" id="PTHR24215">
    <property type="entry name" value="RHO-GTPASE-ACTIVATING PROTEIN LRG1"/>
    <property type="match status" value="1"/>
</dbReference>
<dbReference type="GO" id="GO:0060537">
    <property type="term" value="P:muscle tissue development"/>
    <property type="evidence" value="ECO:0007669"/>
    <property type="project" value="TreeGrafter"/>
</dbReference>
<sequence length="65" mass="7055">MLIHIIVFPAECNKLLDSYTCTNHEDEVFCKACYSKKFGPKGYGFAGGASGLSMDTGTPFEVTRG</sequence>
<reference evidence="2" key="1">
    <citation type="journal article" date="2019" name="bioRxiv">
        <title>The Genome of the Zebra Mussel, Dreissena polymorpha: A Resource for Invasive Species Research.</title>
        <authorList>
            <person name="McCartney M.A."/>
            <person name="Auch B."/>
            <person name="Kono T."/>
            <person name="Mallez S."/>
            <person name="Zhang Y."/>
            <person name="Obille A."/>
            <person name="Becker A."/>
            <person name="Abrahante J.E."/>
            <person name="Garbe J."/>
            <person name="Badalamenti J.P."/>
            <person name="Herman A."/>
            <person name="Mangelson H."/>
            <person name="Liachko I."/>
            <person name="Sullivan S."/>
            <person name="Sone E.D."/>
            <person name="Koren S."/>
            <person name="Silverstein K.A.T."/>
            <person name="Beckman K.B."/>
            <person name="Gohl D.M."/>
        </authorList>
    </citation>
    <scope>NUCLEOTIDE SEQUENCE</scope>
    <source>
        <strain evidence="2">Duluth1</strain>
        <tissue evidence="2">Whole animal</tissue>
    </source>
</reference>
<proteinExistence type="predicted"/>
<protein>
    <submittedName>
        <fullName evidence="2">Uncharacterized protein</fullName>
    </submittedName>
</protein>
<dbReference type="GO" id="GO:0005634">
    <property type="term" value="C:nucleus"/>
    <property type="evidence" value="ECO:0007669"/>
    <property type="project" value="TreeGrafter"/>
</dbReference>
<dbReference type="PANTHER" id="PTHR24215:SF35">
    <property type="entry name" value="MUSCLE LIM PROTEIN MLP84B"/>
    <property type="match status" value="1"/>
</dbReference>
<keyword evidence="1" id="KW-0677">Repeat</keyword>
<accession>A0A9D4NCI5</accession>